<keyword evidence="9" id="KW-1185">Reference proteome</keyword>
<keyword evidence="5 6" id="KW-0472">Membrane</keyword>
<dbReference type="SUPFAM" id="SSF103481">
    <property type="entry name" value="Multidrug resistance efflux transporter EmrE"/>
    <property type="match status" value="2"/>
</dbReference>
<dbReference type="Proteomes" id="UP001059934">
    <property type="component" value="Chromosome"/>
</dbReference>
<feature type="transmembrane region" description="Helical" evidence="6">
    <location>
        <begin position="199"/>
        <end position="218"/>
    </location>
</feature>
<keyword evidence="3 6" id="KW-0812">Transmembrane</keyword>
<dbReference type="PANTHER" id="PTHR32322:SF2">
    <property type="entry name" value="EAMA DOMAIN-CONTAINING PROTEIN"/>
    <property type="match status" value="1"/>
</dbReference>
<evidence type="ECO:0000256" key="1">
    <source>
        <dbReference type="ARBA" id="ARBA00004141"/>
    </source>
</evidence>
<feature type="transmembrane region" description="Helical" evidence="6">
    <location>
        <begin position="42"/>
        <end position="59"/>
    </location>
</feature>
<feature type="transmembrane region" description="Helical" evidence="6">
    <location>
        <begin position="255"/>
        <end position="277"/>
    </location>
</feature>
<evidence type="ECO:0000256" key="5">
    <source>
        <dbReference type="ARBA" id="ARBA00023136"/>
    </source>
</evidence>
<sequence length="309" mass="33598">MSMVSGRWKFGLLLALTTAVLWGVLPIALKGVMETLDPITTTFFRFALAALLLTPYILLRGRHASGLSLFSRLQSPRLFLQMLAAGLLLTANYALYILGLERTTAEAAQIVIQAAPMLLLLSGIWLFAERLSKLQWFGCISFITGLCVFFSPRFYDVFIAVNAYGIGVMLIFVAALVWTGYAIMQKFLLQQFSSQETMVVFYWIGTLAFLPFADFTALPQLSSLQWGLLAFCGLNTLIAYGSFAEAMAHIEASKVSAVLALTPMITVTTVHLIPIPGLVVEPITILTLCGAALVVGGSMLTALGKPSPR</sequence>
<evidence type="ECO:0000313" key="9">
    <source>
        <dbReference type="Proteomes" id="UP001059934"/>
    </source>
</evidence>
<protein>
    <submittedName>
        <fullName evidence="8">DMT family transporter</fullName>
    </submittedName>
</protein>
<keyword evidence="4 6" id="KW-1133">Transmembrane helix</keyword>
<dbReference type="PANTHER" id="PTHR32322">
    <property type="entry name" value="INNER MEMBRANE TRANSPORTER"/>
    <property type="match status" value="1"/>
</dbReference>
<name>A0ABY5TLW4_9GAMM</name>
<evidence type="ECO:0000313" key="8">
    <source>
        <dbReference type="EMBL" id="UVW34842.1"/>
    </source>
</evidence>
<comment type="subcellular location">
    <subcellularLocation>
        <location evidence="1">Membrane</location>
        <topology evidence="1">Multi-pass membrane protein</topology>
    </subcellularLocation>
</comment>
<dbReference type="InterPro" id="IPR000620">
    <property type="entry name" value="EamA_dom"/>
</dbReference>
<feature type="transmembrane region" description="Helical" evidence="6">
    <location>
        <begin position="79"/>
        <end position="98"/>
    </location>
</feature>
<proteinExistence type="inferred from homology"/>
<feature type="transmembrane region" description="Helical" evidence="6">
    <location>
        <begin position="134"/>
        <end position="151"/>
    </location>
</feature>
<gene>
    <name evidence="8" type="ORF">NYF23_12620</name>
</gene>
<feature type="transmembrane region" description="Helical" evidence="6">
    <location>
        <begin position="283"/>
        <end position="303"/>
    </location>
</feature>
<evidence type="ECO:0000256" key="4">
    <source>
        <dbReference type="ARBA" id="ARBA00022989"/>
    </source>
</evidence>
<feature type="transmembrane region" description="Helical" evidence="6">
    <location>
        <begin position="224"/>
        <end position="243"/>
    </location>
</feature>
<organism evidence="8 9">
    <name type="scientific">SAR92 clade bacterium H455</name>
    <dbReference type="NCBI Taxonomy" id="2974818"/>
    <lineage>
        <taxon>Bacteria</taxon>
        <taxon>Pseudomonadati</taxon>
        <taxon>Pseudomonadota</taxon>
        <taxon>Gammaproteobacteria</taxon>
        <taxon>Cellvibrionales</taxon>
        <taxon>Porticoccaceae</taxon>
        <taxon>SAR92 clade</taxon>
    </lineage>
</organism>
<evidence type="ECO:0000256" key="3">
    <source>
        <dbReference type="ARBA" id="ARBA00022692"/>
    </source>
</evidence>
<reference evidence="8" key="1">
    <citation type="submission" date="2022-08" db="EMBL/GenBank/DDBJ databases">
        <title>Catabolic pathway analysis in culturable SAR92 clade bacteria reveals their overlooked roles in DMSP degradation in coastal seas.</title>
        <authorList>
            <person name="He X."/>
            <person name="Zhang X."/>
            <person name="Zhang Y."/>
        </authorList>
    </citation>
    <scope>NUCLEOTIDE SEQUENCE</scope>
    <source>
        <strain evidence="8">H455</strain>
    </source>
</reference>
<feature type="domain" description="EamA" evidence="7">
    <location>
        <begin position="166"/>
        <end position="301"/>
    </location>
</feature>
<feature type="transmembrane region" description="Helical" evidence="6">
    <location>
        <begin position="110"/>
        <end position="127"/>
    </location>
</feature>
<evidence type="ECO:0000259" key="7">
    <source>
        <dbReference type="Pfam" id="PF00892"/>
    </source>
</evidence>
<dbReference type="InterPro" id="IPR037185">
    <property type="entry name" value="EmrE-like"/>
</dbReference>
<accession>A0ABY5TLW4</accession>
<dbReference type="Pfam" id="PF00892">
    <property type="entry name" value="EamA"/>
    <property type="match status" value="2"/>
</dbReference>
<feature type="domain" description="EamA" evidence="7">
    <location>
        <begin position="10"/>
        <end position="149"/>
    </location>
</feature>
<feature type="transmembrane region" description="Helical" evidence="6">
    <location>
        <begin position="157"/>
        <end position="178"/>
    </location>
</feature>
<dbReference type="EMBL" id="CP103416">
    <property type="protein sequence ID" value="UVW34842.1"/>
    <property type="molecule type" value="Genomic_DNA"/>
</dbReference>
<evidence type="ECO:0000256" key="2">
    <source>
        <dbReference type="ARBA" id="ARBA00007362"/>
    </source>
</evidence>
<comment type="similarity">
    <text evidence="2">Belongs to the EamA transporter family.</text>
</comment>
<evidence type="ECO:0000256" key="6">
    <source>
        <dbReference type="SAM" id="Phobius"/>
    </source>
</evidence>
<dbReference type="InterPro" id="IPR050638">
    <property type="entry name" value="AA-Vitamin_Transporters"/>
</dbReference>